<dbReference type="PANTHER" id="PTHR10545">
    <property type="entry name" value="DIAMINE N-ACETYLTRANSFERASE"/>
    <property type="match status" value="1"/>
</dbReference>
<dbReference type="Gene3D" id="3.40.630.30">
    <property type="match status" value="1"/>
</dbReference>
<evidence type="ECO:0000313" key="6">
    <source>
        <dbReference type="Proteomes" id="UP000003136"/>
    </source>
</evidence>
<dbReference type="AlphaFoldDB" id="B7AUT1"/>
<protein>
    <recommendedName>
        <fullName evidence="4">N-acetyltransferase domain-containing protein</fullName>
    </recommendedName>
</protein>
<evidence type="ECO:0000256" key="2">
    <source>
        <dbReference type="ARBA" id="ARBA00022679"/>
    </source>
</evidence>
<proteinExistence type="inferred from homology"/>
<dbReference type="InterPro" id="IPR000182">
    <property type="entry name" value="GNAT_dom"/>
</dbReference>
<accession>B7AUT1</accession>
<keyword evidence="3" id="KW-0012">Acyltransferase</keyword>
<evidence type="ECO:0000256" key="3">
    <source>
        <dbReference type="ARBA" id="ARBA00023315"/>
    </source>
</evidence>
<dbReference type="eggNOG" id="COG1247">
    <property type="taxonomic scope" value="Bacteria"/>
</dbReference>
<keyword evidence="6" id="KW-1185">Reference proteome</keyword>
<name>B7AUT1_9FIRM</name>
<dbReference type="FunFam" id="3.40.630.30:FF:000064">
    <property type="entry name" value="GNAT family acetyltransferase"/>
    <property type="match status" value="1"/>
</dbReference>
<dbReference type="HOGENOM" id="CLU_013985_41_3_9"/>
<reference evidence="5 6" key="2">
    <citation type="submission" date="2008-11" db="EMBL/GenBank/DDBJ databases">
        <authorList>
            <person name="Fulton L."/>
            <person name="Clifton S."/>
            <person name="Fulton B."/>
            <person name="Xu J."/>
            <person name="Minx P."/>
            <person name="Pepin K.H."/>
            <person name="Johnson M."/>
            <person name="Bhonagiri V."/>
            <person name="Nash W.E."/>
            <person name="Mardis E.R."/>
            <person name="Wilson R.K."/>
        </authorList>
    </citation>
    <scope>NUCLEOTIDE SEQUENCE [LARGE SCALE GENOMIC DNA]</scope>
    <source>
        <strain evidence="5 6">ATCC 43243</strain>
    </source>
</reference>
<gene>
    <name evidence="5" type="ORF">BACPEC_02479</name>
</gene>
<evidence type="ECO:0000313" key="5">
    <source>
        <dbReference type="EMBL" id="EEC55972.1"/>
    </source>
</evidence>
<comment type="similarity">
    <text evidence="1">Belongs to the acetyltransferase family.</text>
</comment>
<comment type="caution">
    <text evidence="5">The sequence shown here is derived from an EMBL/GenBank/DDBJ whole genome shotgun (WGS) entry which is preliminary data.</text>
</comment>
<dbReference type="SUPFAM" id="SSF55729">
    <property type="entry name" value="Acyl-CoA N-acyltransferases (Nat)"/>
    <property type="match status" value="1"/>
</dbReference>
<dbReference type="PROSITE" id="PS51186">
    <property type="entry name" value="GNAT"/>
    <property type="match status" value="1"/>
</dbReference>
<dbReference type="GO" id="GO:0008080">
    <property type="term" value="F:N-acetyltransferase activity"/>
    <property type="evidence" value="ECO:0007669"/>
    <property type="project" value="TreeGrafter"/>
</dbReference>
<dbReference type="EMBL" id="ABVQ01000037">
    <property type="protein sequence ID" value="EEC55972.1"/>
    <property type="molecule type" value="Genomic_DNA"/>
</dbReference>
<evidence type="ECO:0000259" key="4">
    <source>
        <dbReference type="PROSITE" id="PS51186"/>
    </source>
</evidence>
<reference evidence="5 6" key="1">
    <citation type="submission" date="2008-11" db="EMBL/GenBank/DDBJ databases">
        <title>Draft genome sequence of Bacteroides pectinophilus (ATCC 43243).</title>
        <authorList>
            <person name="Sudarsanam P."/>
            <person name="Ley R."/>
            <person name="Guruge J."/>
            <person name="Turnbaugh P.J."/>
            <person name="Mahowald M."/>
            <person name="Liep D."/>
            <person name="Gordon J."/>
        </authorList>
    </citation>
    <scope>NUCLEOTIDE SEQUENCE [LARGE SCALE GENOMIC DNA]</scope>
    <source>
        <strain evidence="5 6">ATCC 43243</strain>
    </source>
</reference>
<dbReference type="STRING" id="483218.BACPEC_02479"/>
<keyword evidence="2" id="KW-0808">Transferase</keyword>
<feature type="domain" description="N-acetyltransferase" evidence="4">
    <location>
        <begin position="5"/>
        <end position="161"/>
    </location>
</feature>
<evidence type="ECO:0000256" key="1">
    <source>
        <dbReference type="ARBA" id="ARBA00008694"/>
    </source>
</evidence>
<dbReference type="CDD" id="cd04301">
    <property type="entry name" value="NAT_SF"/>
    <property type="match status" value="1"/>
</dbReference>
<sequence>MTTNLTIRRATPQDTPVIHGLIRGLAEYEKRPQDMTATVEQLRHWLFERMAAGVLIAEIDGSAVGYALYYPIFGSFAAAGRIYLEDLFVKDEYRGNGFGRTLFMQVAEIAAKEGYSGMEWSCLDWNKPSIEFYNKLGAATESGRVHFDFDKAAMDAVCNACGTVGNTTDSPS</sequence>
<dbReference type="PANTHER" id="PTHR10545:SF29">
    <property type="entry name" value="GH14572P-RELATED"/>
    <property type="match status" value="1"/>
</dbReference>
<dbReference type="InterPro" id="IPR051016">
    <property type="entry name" value="Diverse_Substrate_AcTransf"/>
</dbReference>
<dbReference type="Pfam" id="PF00583">
    <property type="entry name" value="Acetyltransf_1"/>
    <property type="match status" value="1"/>
</dbReference>
<dbReference type="Proteomes" id="UP000003136">
    <property type="component" value="Unassembled WGS sequence"/>
</dbReference>
<dbReference type="InterPro" id="IPR016181">
    <property type="entry name" value="Acyl_CoA_acyltransferase"/>
</dbReference>
<organism evidence="5 6">
    <name type="scientific">[Bacteroides] pectinophilus ATCC 43243</name>
    <dbReference type="NCBI Taxonomy" id="483218"/>
    <lineage>
        <taxon>Bacteria</taxon>
        <taxon>Bacillati</taxon>
        <taxon>Bacillota</taxon>
        <taxon>Clostridia</taxon>
        <taxon>Eubacteriales</taxon>
    </lineage>
</organism>